<name>A0AA39Y3K4_9PEZI</name>
<feature type="region of interest" description="Disordered" evidence="1">
    <location>
        <begin position="239"/>
        <end position="323"/>
    </location>
</feature>
<evidence type="ECO:0000313" key="3">
    <source>
        <dbReference type="Proteomes" id="UP001174936"/>
    </source>
</evidence>
<feature type="compositionally biased region" description="Low complexity" evidence="1">
    <location>
        <begin position="158"/>
        <end position="179"/>
    </location>
</feature>
<proteinExistence type="predicted"/>
<accession>A0AA39Y3K4</accession>
<dbReference type="EMBL" id="JAULSV010000004">
    <property type="protein sequence ID" value="KAK0645388.1"/>
    <property type="molecule type" value="Genomic_DNA"/>
</dbReference>
<feature type="compositionally biased region" description="Basic and acidic residues" evidence="1">
    <location>
        <begin position="289"/>
        <end position="309"/>
    </location>
</feature>
<keyword evidence="3" id="KW-1185">Reference proteome</keyword>
<protein>
    <submittedName>
        <fullName evidence="2">Uncharacterized protein</fullName>
    </submittedName>
</protein>
<feature type="compositionally biased region" description="Gly residues" evidence="1">
    <location>
        <begin position="312"/>
        <end position="323"/>
    </location>
</feature>
<gene>
    <name evidence="2" type="ORF">B0T16DRAFT_457427</name>
</gene>
<dbReference type="Proteomes" id="UP001174936">
    <property type="component" value="Unassembled WGS sequence"/>
</dbReference>
<feature type="compositionally biased region" description="Polar residues" evidence="1">
    <location>
        <begin position="181"/>
        <end position="196"/>
    </location>
</feature>
<sequence length="323" mass="34255">MDLNPQRIPMPTDRCGSPHPTGQSIAGYHVALVSDCLFPGVFCSQCNNVQFLGMEDSRPCECAIDHHQEVHVRRFFADVYQPIDGTTPRVVVARRLILAIVYHARGCSVFWHPLEAGIHPDDALMVAHLPRLGLSANMNTVSNTMGINTPSDAMRGVAEGSSSAGSAQQGNGNAAQEGGSRSESQHQQQNFATQSEFPPDSGFFALEDLPLGYLPSQQSLAQNPRPVFLPPSTPMTYASTSILPAGGSPTMSADPSQWAQGLELNSGEDSPSEKHVAQIVEGNVGQGSKSKDKGKGKEVVGRGPGDDMWKGSGSGSGAGNPRH</sequence>
<reference evidence="2" key="1">
    <citation type="submission" date="2023-06" db="EMBL/GenBank/DDBJ databases">
        <title>Genome-scale phylogeny and comparative genomics of the fungal order Sordariales.</title>
        <authorList>
            <consortium name="Lawrence Berkeley National Laboratory"/>
            <person name="Hensen N."/>
            <person name="Bonometti L."/>
            <person name="Westerberg I."/>
            <person name="Brannstrom I.O."/>
            <person name="Guillou S."/>
            <person name="Cros-Aarteil S."/>
            <person name="Calhoun S."/>
            <person name="Haridas S."/>
            <person name="Kuo A."/>
            <person name="Mondo S."/>
            <person name="Pangilinan J."/>
            <person name="Riley R."/>
            <person name="Labutti K."/>
            <person name="Andreopoulos B."/>
            <person name="Lipzen A."/>
            <person name="Chen C."/>
            <person name="Yanf M."/>
            <person name="Daum C."/>
            <person name="Ng V."/>
            <person name="Clum A."/>
            <person name="Steindorff A."/>
            <person name="Ohm R."/>
            <person name="Martin F."/>
            <person name="Silar P."/>
            <person name="Natvig D."/>
            <person name="Lalanne C."/>
            <person name="Gautier V."/>
            <person name="Ament-Velasquez S.L."/>
            <person name="Kruys A."/>
            <person name="Hutchinson M.I."/>
            <person name="Powell A.J."/>
            <person name="Barry K."/>
            <person name="Miller A.N."/>
            <person name="Grigoriev I.V."/>
            <person name="Debuchy R."/>
            <person name="Gladieux P."/>
            <person name="Thoren M.H."/>
            <person name="Johannesson H."/>
        </authorList>
    </citation>
    <scope>NUCLEOTIDE SEQUENCE</scope>
    <source>
        <strain evidence="2">SMH2532-1</strain>
    </source>
</reference>
<dbReference type="AlphaFoldDB" id="A0AA39Y3K4"/>
<feature type="region of interest" description="Disordered" evidence="1">
    <location>
        <begin position="145"/>
        <end position="199"/>
    </location>
</feature>
<evidence type="ECO:0000313" key="2">
    <source>
        <dbReference type="EMBL" id="KAK0645388.1"/>
    </source>
</evidence>
<evidence type="ECO:0000256" key="1">
    <source>
        <dbReference type="SAM" id="MobiDB-lite"/>
    </source>
</evidence>
<feature type="compositionally biased region" description="Polar residues" evidence="1">
    <location>
        <begin position="249"/>
        <end position="259"/>
    </location>
</feature>
<organism evidence="2 3">
    <name type="scientific">Cercophora newfieldiana</name>
    <dbReference type="NCBI Taxonomy" id="92897"/>
    <lineage>
        <taxon>Eukaryota</taxon>
        <taxon>Fungi</taxon>
        <taxon>Dikarya</taxon>
        <taxon>Ascomycota</taxon>
        <taxon>Pezizomycotina</taxon>
        <taxon>Sordariomycetes</taxon>
        <taxon>Sordariomycetidae</taxon>
        <taxon>Sordariales</taxon>
        <taxon>Lasiosphaeriaceae</taxon>
        <taxon>Cercophora</taxon>
    </lineage>
</organism>
<comment type="caution">
    <text evidence="2">The sequence shown here is derived from an EMBL/GenBank/DDBJ whole genome shotgun (WGS) entry which is preliminary data.</text>
</comment>